<dbReference type="OrthoDB" id="8479024at2"/>
<dbReference type="AlphaFoldDB" id="A0A0P7KK43"/>
<dbReference type="RefSeq" id="WP_055191810.1">
    <property type="nucleotide sequence ID" value="NZ_FPBS01000009.1"/>
</dbReference>
<accession>A0A0P7KK43</accession>
<evidence type="ECO:0000313" key="1">
    <source>
        <dbReference type="EMBL" id="KPN62271.1"/>
    </source>
</evidence>
<dbReference type="Pfam" id="PF07386">
    <property type="entry name" value="DUF1499"/>
    <property type="match status" value="1"/>
</dbReference>
<dbReference type="EMBL" id="LKBA01000019">
    <property type="protein sequence ID" value="KPN62271.1"/>
    <property type="molecule type" value="Genomic_DNA"/>
</dbReference>
<proteinExistence type="predicted"/>
<name>A0A0P7KK43_9RHOB</name>
<keyword evidence="2" id="KW-1185">Reference proteome</keyword>
<sequence length="165" mass="17979">MQTGIWLLAGLVALAMLGGVALAGYSRWAPLPTGRLADHPGPQTRGQHKLEGGVKYVLPLGQLPEGGVARLLDLVRKTPRTEERPAADGYSFVHRSRLFGFPDITRIWIVDGHLHIHSYLVIGRSDLGVNAARLTNWLKLLYAQPGREAGTARVAPDRDIQAHVA</sequence>
<dbReference type="InterPro" id="IPR010865">
    <property type="entry name" value="DUF1499"/>
</dbReference>
<reference evidence="1 2" key="1">
    <citation type="submission" date="2015-09" db="EMBL/GenBank/DDBJ databases">
        <title>Draft genome sequence of Aliiroseovarius crassostreae CV919-312TSm, the causative agent of Roseovarius Oyster Disease (formerly Juvenile Oyster Disease).</title>
        <authorList>
            <person name="Kessner L."/>
            <person name="Spinard E."/>
            <person name="Nelson D."/>
        </authorList>
    </citation>
    <scope>NUCLEOTIDE SEQUENCE [LARGE SCALE GENOMIC DNA]</scope>
    <source>
        <strain evidence="1 2">CV919-312</strain>
    </source>
</reference>
<gene>
    <name evidence="1" type="ORF">AKJ29_08445</name>
</gene>
<dbReference type="Proteomes" id="UP000050471">
    <property type="component" value="Unassembled WGS sequence"/>
</dbReference>
<comment type="caution">
    <text evidence="1">The sequence shown here is derived from an EMBL/GenBank/DDBJ whole genome shotgun (WGS) entry which is preliminary data.</text>
</comment>
<protein>
    <recommendedName>
        <fullName evidence="3">DUF1499 domain-containing protein</fullName>
    </recommendedName>
</protein>
<dbReference type="STRING" id="154981.AKJ29_08445"/>
<evidence type="ECO:0000313" key="2">
    <source>
        <dbReference type="Proteomes" id="UP000050471"/>
    </source>
</evidence>
<evidence type="ECO:0008006" key="3">
    <source>
        <dbReference type="Google" id="ProtNLM"/>
    </source>
</evidence>
<organism evidence="1 2">
    <name type="scientific">Aliiroseovarius crassostreae</name>
    <dbReference type="NCBI Taxonomy" id="154981"/>
    <lineage>
        <taxon>Bacteria</taxon>
        <taxon>Pseudomonadati</taxon>
        <taxon>Pseudomonadota</taxon>
        <taxon>Alphaproteobacteria</taxon>
        <taxon>Rhodobacterales</taxon>
        <taxon>Paracoccaceae</taxon>
        <taxon>Aliiroseovarius</taxon>
    </lineage>
</organism>